<keyword evidence="11" id="KW-0730">Sialic acid</keyword>
<keyword evidence="13" id="KW-1039">Host endosome</keyword>
<evidence type="ECO:0000256" key="8">
    <source>
        <dbReference type="ARBA" id="ARBA00022844"/>
    </source>
</evidence>
<keyword evidence="7" id="KW-0732">Signal</keyword>
<keyword evidence="2" id="KW-1168">Fusion of virus membrane with host membrane</keyword>
<evidence type="ECO:0000256" key="3">
    <source>
        <dbReference type="ARBA" id="ARBA00022511"/>
    </source>
</evidence>
<keyword evidence="4" id="KW-1169">Fusion of virus membrane with host cell membrane</keyword>
<reference evidence="19 20" key="1">
    <citation type="journal article" date="2008" name="J. Virol.">
        <title>Laboratory strains of murine cytomegalovirus are genetically similar to but phenotypically distinct from wild strains of virus.</title>
        <authorList>
            <person name="Smith L.M."/>
            <person name="McWhorter A.R."/>
            <person name="Masters L.L."/>
            <person name="Shellam G.R."/>
            <person name="Redwood A.J."/>
        </authorList>
    </citation>
    <scope>NUCLEOTIDE SEQUENCE [LARGE SCALE GENOMIC DNA]</scope>
    <source>
        <strain evidence="19">WP15B</strain>
    </source>
</reference>
<dbReference type="Pfam" id="PF17488">
    <property type="entry name" value="Herpes_glycoH_C"/>
    <property type="match status" value="1"/>
</dbReference>
<dbReference type="HAMAP" id="MF_04033">
    <property type="entry name" value="HSV_GH"/>
    <property type="match status" value="1"/>
</dbReference>
<keyword evidence="14 17" id="KW-0472">Membrane</keyword>
<evidence type="ECO:0000256" key="15">
    <source>
        <dbReference type="ARBA" id="ARBA00023180"/>
    </source>
</evidence>
<keyword evidence="5" id="KW-1162">Viral penetration into host cytoplasm</keyword>
<keyword evidence="16" id="KW-1160">Virus entry into host cell</keyword>
<dbReference type="InterPro" id="IPR035305">
    <property type="entry name" value="Herpes_glycoH_C"/>
</dbReference>
<sequence>MKLSLILSIALCSTRVVYAAGAEAPRISRNTVKLHSYNESRVCRHDESSNQTVSHAAMFTFNFQDGDGYRVYQVPRCLFNTHAAREVLSSVDMTETLESYRKRFRVYFVVPIYGAYRLVARSPTAKYPGGVLNPPPASSVTMQDLIVDATNIHTVVPDKLCVITDHPVIFSMKVPCSHQVITWTGYTVTVSLAQKFFVLTIKPTRDHTSENTLAMFFGDVREVDLKAPYTVGAFLLRQTPDHDLLVVVKQTAFIQRYMFLTDVVFLQRTLSADYADTSVCLRVLSVLASVVARGKQCGLITRDTVEFFFTYSLCQLMANGTRYQSTAPVSTALWRQSELELFGEFIVQCFKTTTPNPTPAFQARMQITEKHKQPAHSSNAIDVRVLAATYSSGMHAASMADLAFLLRSTRIPPNVNTDALLQKLLFTTDAYYRMSLKIPLSGSMRRILIRVDLTVRTQLNESSVARRHFVLLTSMCSPREQISWGELLMNPQRGAPSEIYSPCVSGGRRDYTGPSVRALMESAHRPERRAEQVMSVTEALRPKRSQMSDEANCVPDSTQGAVITANEKTYLISSDFLVKGLAIPVSNTVVDRNLMITVLDRRSPCVLSRSYRERGSVIVMNNITFTERCEFCASTLVEYDEVDGLTSIMHIPSIEVLKYLTDPDNDILVATPRVHYLLLTANGTVFEVTDILVNVRPSMPYSVVVALVIIAILMALGLYRLCRQKR</sequence>
<evidence type="ECO:0000256" key="16">
    <source>
        <dbReference type="ARBA" id="ARBA00023296"/>
    </source>
</evidence>
<keyword evidence="9" id="KW-1043">Host membrane</keyword>
<gene>
    <name evidence="19" type="primary">M75</name>
</gene>
<dbReference type="InterPro" id="IPR038172">
    <property type="entry name" value="Herpes_glycoH_C_sf"/>
</dbReference>
<evidence type="ECO:0000256" key="7">
    <source>
        <dbReference type="ARBA" id="ARBA00022729"/>
    </source>
</evidence>
<dbReference type="EMBL" id="EU579860">
    <property type="protein sequence ID" value="ACE95416.1"/>
    <property type="molecule type" value="Genomic_DNA"/>
</dbReference>
<evidence type="ECO:0000256" key="4">
    <source>
        <dbReference type="ARBA" id="ARBA00022521"/>
    </source>
</evidence>
<dbReference type="Proteomes" id="UP000099076">
    <property type="component" value="Segment"/>
</dbReference>
<dbReference type="Gene3D" id="2.60.40.3190">
    <property type="entry name" value="Herpesvirus glycoprotein H, C-terminal domain"/>
    <property type="match status" value="1"/>
</dbReference>
<evidence type="ECO:0000256" key="17">
    <source>
        <dbReference type="SAM" id="Phobius"/>
    </source>
</evidence>
<evidence type="ECO:0000256" key="11">
    <source>
        <dbReference type="ARBA" id="ARBA00022981"/>
    </source>
</evidence>
<keyword evidence="6 17" id="KW-0812">Transmembrane</keyword>
<accession>B3UXJ8</accession>
<dbReference type="GO" id="GO:0019031">
    <property type="term" value="C:viral envelope"/>
    <property type="evidence" value="ECO:0007669"/>
    <property type="project" value="UniProtKB-KW"/>
</dbReference>
<evidence type="ECO:0000313" key="20">
    <source>
        <dbReference type="Proteomes" id="UP000099076"/>
    </source>
</evidence>
<dbReference type="GO" id="GO:0019064">
    <property type="term" value="P:fusion of virus membrane with host plasma membrane"/>
    <property type="evidence" value="ECO:0007669"/>
    <property type="project" value="UniProtKB-KW"/>
</dbReference>
<dbReference type="GO" id="GO:0046718">
    <property type="term" value="P:symbiont entry into host cell"/>
    <property type="evidence" value="ECO:0007669"/>
    <property type="project" value="UniProtKB-KW"/>
</dbReference>
<evidence type="ECO:0000256" key="5">
    <source>
        <dbReference type="ARBA" id="ARBA00022595"/>
    </source>
</evidence>
<proteinExistence type="inferred from homology"/>
<keyword evidence="12 17" id="KW-1133">Transmembrane helix</keyword>
<evidence type="ECO:0000256" key="2">
    <source>
        <dbReference type="ARBA" id="ARBA00022506"/>
    </source>
</evidence>
<dbReference type="Pfam" id="PF02489">
    <property type="entry name" value="Herpes_glycop_H"/>
    <property type="match status" value="1"/>
</dbReference>
<comment type="subcellular location">
    <subcellularLocation>
        <location evidence="1">Virion membrane</location>
        <topology evidence="1">Single-pass type I membrane protein</topology>
    </subcellularLocation>
</comment>
<keyword evidence="8" id="KW-0946">Virion</keyword>
<evidence type="ECO:0000256" key="10">
    <source>
        <dbReference type="ARBA" id="ARBA00022879"/>
    </source>
</evidence>
<evidence type="ECO:0000256" key="14">
    <source>
        <dbReference type="ARBA" id="ARBA00023136"/>
    </source>
</evidence>
<evidence type="ECO:0000313" key="19">
    <source>
        <dbReference type="EMBL" id="ACE95416.1"/>
    </source>
</evidence>
<keyword evidence="15" id="KW-0325">Glycoprotein</keyword>
<feature type="domain" description="Herpesvirus glycoprotein H C-terminal" evidence="18">
    <location>
        <begin position="551"/>
        <end position="690"/>
    </location>
</feature>
<name>B3UXJ8_MUHV1</name>
<evidence type="ECO:0000256" key="12">
    <source>
        <dbReference type="ARBA" id="ARBA00022989"/>
    </source>
</evidence>
<evidence type="ECO:0000259" key="18">
    <source>
        <dbReference type="Pfam" id="PF17488"/>
    </source>
</evidence>
<dbReference type="GO" id="GO:0055036">
    <property type="term" value="C:virion membrane"/>
    <property type="evidence" value="ECO:0007669"/>
    <property type="project" value="UniProtKB-SubCell"/>
</dbReference>
<protein>
    <submittedName>
        <fullName evidence="19">GH</fullName>
    </submittedName>
</protein>
<feature type="transmembrane region" description="Helical" evidence="17">
    <location>
        <begin position="699"/>
        <end position="719"/>
    </location>
</feature>
<organism evidence="19 20">
    <name type="scientific">Muromegalovirus WP15B</name>
    <dbReference type="NCBI Taxonomy" id="524651"/>
    <lineage>
        <taxon>Viruses</taxon>
        <taxon>Duplodnaviria</taxon>
        <taxon>Heunggongvirae</taxon>
        <taxon>Peploviricota</taxon>
        <taxon>Herviviricetes</taxon>
        <taxon>Herpesvirales</taxon>
        <taxon>Orthoherpesviridae</taxon>
        <taxon>Betaherpesvirinae</taxon>
        <taxon>Muromegalovirus</taxon>
        <taxon>Muromegalovirus muridbeta1</taxon>
        <taxon>Murid herpesvirus 1</taxon>
    </lineage>
</organism>
<dbReference type="InterPro" id="IPR003493">
    <property type="entry name" value="Herpes_gH"/>
</dbReference>
<evidence type="ECO:0000256" key="6">
    <source>
        <dbReference type="ARBA" id="ARBA00022692"/>
    </source>
</evidence>
<keyword evidence="10" id="KW-0261">Viral envelope protein</keyword>
<evidence type="ECO:0000256" key="1">
    <source>
        <dbReference type="ARBA" id="ARBA00004563"/>
    </source>
</evidence>
<keyword evidence="3" id="KW-1032">Host cell membrane</keyword>
<evidence type="ECO:0000256" key="13">
    <source>
        <dbReference type="ARBA" id="ARBA00023046"/>
    </source>
</evidence>
<evidence type="ECO:0000256" key="9">
    <source>
        <dbReference type="ARBA" id="ARBA00022870"/>
    </source>
</evidence>